<dbReference type="InterPro" id="IPR029044">
    <property type="entry name" value="Nucleotide-diphossugar_trans"/>
</dbReference>
<protein>
    <submittedName>
        <fullName evidence="2">Glycosyl transferase family 2</fullName>
    </submittedName>
</protein>
<dbReference type="Pfam" id="PF00535">
    <property type="entry name" value="Glycos_transf_2"/>
    <property type="match status" value="1"/>
</dbReference>
<dbReference type="AlphaFoldDB" id="A0A1I4G9K6"/>
<name>A0A1I4G9K6_9LACT</name>
<dbReference type="Proteomes" id="UP000181969">
    <property type="component" value="Unassembled WGS sequence"/>
</dbReference>
<evidence type="ECO:0000313" key="2">
    <source>
        <dbReference type="EMBL" id="SFL26742.1"/>
    </source>
</evidence>
<gene>
    <name evidence="2" type="ORF">SAMN05216438_103151</name>
</gene>
<organism evidence="2 3">
    <name type="scientific">Lactococcus garvieae</name>
    <dbReference type="NCBI Taxonomy" id="1363"/>
    <lineage>
        <taxon>Bacteria</taxon>
        <taxon>Bacillati</taxon>
        <taxon>Bacillota</taxon>
        <taxon>Bacilli</taxon>
        <taxon>Lactobacillales</taxon>
        <taxon>Streptococcaceae</taxon>
        <taxon>Lactococcus</taxon>
    </lineage>
</organism>
<reference evidence="2 3" key="1">
    <citation type="submission" date="2016-10" db="EMBL/GenBank/DDBJ databases">
        <authorList>
            <person name="de Groot N.N."/>
        </authorList>
    </citation>
    <scope>NUCLEOTIDE SEQUENCE [LARGE SCALE GENOMIC DNA]</scope>
    <source>
        <strain evidence="2 3">M79</strain>
    </source>
</reference>
<accession>A0A1I4G9K6</accession>
<evidence type="ECO:0000313" key="3">
    <source>
        <dbReference type="Proteomes" id="UP000181969"/>
    </source>
</evidence>
<dbReference type="OrthoDB" id="5986178at2"/>
<dbReference type="GO" id="GO:0016758">
    <property type="term" value="F:hexosyltransferase activity"/>
    <property type="evidence" value="ECO:0007669"/>
    <property type="project" value="UniProtKB-ARBA"/>
</dbReference>
<proteinExistence type="predicted"/>
<dbReference type="SUPFAM" id="SSF53448">
    <property type="entry name" value="Nucleotide-diphospho-sugar transferases"/>
    <property type="match status" value="1"/>
</dbReference>
<sequence length="265" mass="31385">MQDKQFAHTFVICAYQDSPYLEKCIKSLLSQSSVREQKSKVILYTSTPTNLMIKVAEKYSIEYFVGTGGSIGADWNGALSFVKTKYATIAHQDDTYEPEYGTKIIQAFQKQEDLNIVFSDYYETDENDNLRKRNINLKVKTFGLHLLSLFKNKSYQRRVYSFGNFICCPAVSYNMELLSDFMFNEELRMALDWDAWERIMRRLGHIRYLPERLMAHRIHSESETSANTVDKNREKEEYTMFRRYWGERMTQFLMKFYVNNQKSNS</sequence>
<dbReference type="RefSeq" id="WP_074750797.1">
    <property type="nucleotide sequence ID" value="NZ_FOTJ01000003.1"/>
</dbReference>
<keyword evidence="2" id="KW-0808">Transferase</keyword>
<dbReference type="PANTHER" id="PTHR22916:SF3">
    <property type="entry name" value="UDP-GLCNAC:BETAGAL BETA-1,3-N-ACETYLGLUCOSAMINYLTRANSFERASE-LIKE PROTEIN 1"/>
    <property type="match status" value="1"/>
</dbReference>
<dbReference type="PANTHER" id="PTHR22916">
    <property type="entry name" value="GLYCOSYLTRANSFERASE"/>
    <property type="match status" value="1"/>
</dbReference>
<dbReference type="Gene3D" id="3.90.550.10">
    <property type="entry name" value="Spore Coat Polysaccharide Biosynthesis Protein SpsA, Chain A"/>
    <property type="match status" value="1"/>
</dbReference>
<dbReference type="InterPro" id="IPR001173">
    <property type="entry name" value="Glyco_trans_2-like"/>
</dbReference>
<dbReference type="EMBL" id="FOTJ01000003">
    <property type="protein sequence ID" value="SFL26742.1"/>
    <property type="molecule type" value="Genomic_DNA"/>
</dbReference>
<feature type="domain" description="Glycosyltransferase 2-like" evidence="1">
    <location>
        <begin position="10"/>
        <end position="177"/>
    </location>
</feature>
<evidence type="ECO:0000259" key="1">
    <source>
        <dbReference type="Pfam" id="PF00535"/>
    </source>
</evidence>